<feature type="transmembrane region" description="Helical" evidence="1">
    <location>
        <begin position="37"/>
        <end position="57"/>
    </location>
</feature>
<comment type="caution">
    <text evidence="2">The sequence shown here is derived from an EMBL/GenBank/DDBJ whole genome shotgun (WGS) entry which is preliminary data.</text>
</comment>
<dbReference type="EMBL" id="LAZR01045968">
    <property type="protein sequence ID" value="KKK97623.1"/>
    <property type="molecule type" value="Genomic_DNA"/>
</dbReference>
<evidence type="ECO:0000313" key="2">
    <source>
        <dbReference type="EMBL" id="KKK97623.1"/>
    </source>
</evidence>
<keyword evidence="1" id="KW-0812">Transmembrane</keyword>
<organism evidence="2">
    <name type="scientific">marine sediment metagenome</name>
    <dbReference type="NCBI Taxonomy" id="412755"/>
    <lineage>
        <taxon>unclassified sequences</taxon>
        <taxon>metagenomes</taxon>
        <taxon>ecological metagenomes</taxon>
    </lineage>
</organism>
<evidence type="ECO:0000256" key="1">
    <source>
        <dbReference type="SAM" id="Phobius"/>
    </source>
</evidence>
<reference evidence="2" key="1">
    <citation type="journal article" date="2015" name="Nature">
        <title>Complex archaea that bridge the gap between prokaryotes and eukaryotes.</title>
        <authorList>
            <person name="Spang A."/>
            <person name="Saw J.H."/>
            <person name="Jorgensen S.L."/>
            <person name="Zaremba-Niedzwiedzka K."/>
            <person name="Martijn J."/>
            <person name="Lind A.E."/>
            <person name="van Eijk R."/>
            <person name="Schleper C."/>
            <person name="Guy L."/>
            <person name="Ettema T.J."/>
        </authorList>
    </citation>
    <scope>NUCLEOTIDE SEQUENCE</scope>
</reference>
<keyword evidence="1" id="KW-1133">Transmembrane helix</keyword>
<sequence>MRYRRAAQAVLAAFILGSIWGMIIDFVLDLEDWGMRAEIAGAVIIGTGIGLFLWPWVKVRR</sequence>
<accession>A0A0F8ZUT3</accession>
<name>A0A0F8ZUT3_9ZZZZ</name>
<gene>
    <name evidence="2" type="ORF">LCGC14_2650850</name>
</gene>
<dbReference type="AlphaFoldDB" id="A0A0F8ZUT3"/>
<keyword evidence="1" id="KW-0472">Membrane</keyword>
<protein>
    <submittedName>
        <fullName evidence="2">Uncharacterized protein</fullName>
    </submittedName>
</protein>
<proteinExistence type="predicted"/>